<accession>A0A951U577</accession>
<evidence type="ECO:0000256" key="1">
    <source>
        <dbReference type="PIRSR" id="PIRSR640255-1"/>
    </source>
</evidence>
<dbReference type="PANTHER" id="PTHR13966">
    <property type="entry name" value="ENDONUCLEASE RELATED"/>
    <property type="match status" value="1"/>
</dbReference>
<dbReference type="InterPro" id="IPR001604">
    <property type="entry name" value="Endo_G_ENPP1-like_dom"/>
</dbReference>
<dbReference type="GO" id="GO:0046872">
    <property type="term" value="F:metal ion binding"/>
    <property type="evidence" value="ECO:0007669"/>
    <property type="project" value="UniProtKB-KW"/>
</dbReference>
<sequence>MQKRLIGILLICLLLSSCTVLDGVLTGQDSPHLLLGKPSNATAFNAKDYLLIRPQYALSYNRDKGIPNWVSWQLNQNWLGDLPRLPFEPDLTLPQGWYQVQPADYIGSGFDRGHVVPAADRDKTTADSKAVFLMTNILPQSPDNNQGPWEKLESYCRTLARSGKELYIIAGSAGLGGIGSQGKKTTVIGGKVQVPATIWKIVVVLDHPGLPIGSITAETPTIAVSMPNVQGIKANGWQTYRTSIDEIERLTGYDFLSALDPALQVILEAKKT</sequence>
<dbReference type="PROSITE" id="PS51257">
    <property type="entry name" value="PROKAR_LIPOPROTEIN"/>
    <property type="match status" value="1"/>
</dbReference>
<dbReference type="GO" id="GO:0016787">
    <property type="term" value="F:hydrolase activity"/>
    <property type="evidence" value="ECO:0007669"/>
    <property type="project" value="InterPro"/>
</dbReference>
<organism evidence="6 7">
    <name type="scientific">Pegethrix bostrychoides GSE-TBD4-15B</name>
    <dbReference type="NCBI Taxonomy" id="2839662"/>
    <lineage>
        <taxon>Bacteria</taxon>
        <taxon>Bacillati</taxon>
        <taxon>Cyanobacteriota</taxon>
        <taxon>Cyanophyceae</taxon>
        <taxon>Oculatellales</taxon>
        <taxon>Oculatellaceae</taxon>
        <taxon>Pegethrix</taxon>
    </lineage>
</organism>
<dbReference type="InterPro" id="IPR044925">
    <property type="entry name" value="His-Me_finger_sf"/>
</dbReference>
<evidence type="ECO:0000313" key="7">
    <source>
        <dbReference type="Proteomes" id="UP000707356"/>
    </source>
</evidence>
<feature type="domain" description="DNA/RNA non-specific endonuclease/pyrophosphatase/phosphodiesterase" evidence="5">
    <location>
        <begin position="52"/>
        <end position="262"/>
    </location>
</feature>
<feature type="binding site" evidence="2">
    <location>
        <position position="145"/>
    </location>
    <ligand>
        <name>Mg(2+)</name>
        <dbReference type="ChEBI" id="CHEBI:18420"/>
        <note>catalytic</note>
    </ligand>
</feature>
<reference evidence="6" key="1">
    <citation type="submission" date="2021-05" db="EMBL/GenBank/DDBJ databases">
        <authorList>
            <person name="Pietrasiak N."/>
            <person name="Ward R."/>
            <person name="Stajich J.E."/>
            <person name="Kurbessoian T."/>
        </authorList>
    </citation>
    <scope>NUCLEOTIDE SEQUENCE</scope>
    <source>
        <strain evidence="6">GSE-TBD4-15B</strain>
    </source>
</reference>
<evidence type="ECO:0000256" key="3">
    <source>
        <dbReference type="SAM" id="SignalP"/>
    </source>
</evidence>
<dbReference type="SMART" id="SM00477">
    <property type="entry name" value="NUC"/>
    <property type="match status" value="1"/>
</dbReference>
<evidence type="ECO:0000256" key="2">
    <source>
        <dbReference type="PIRSR" id="PIRSR640255-2"/>
    </source>
</evidence>
<dbReference type="AlphaFoldDB" id="A0A951U577"/>
<dbReference type="Gene3D" id="3.40.570.10">
    <property type="entry name" value="Extracellular Endonuclease, subunit A"/>
    <property type="match status" value="1"/>
</dbReference>
<dbReference type="GO" id="GO:0004519">
    <property type="term" value="F:endonuclease activity"/>
    <property type="evidence" value="ECO:0007669"/>
    <property type="project" value="UniProtKB-KW"/>
</dbReference>
<feature type="signal peptide" evidence="3">
    <location>
        <begin position="1"/>
        <end position="22"/>
    </location>
</feature>
<evidence type="ECO:0000259" key="4">
    <source>
        <dbReference type="SMART" id="SM00477"/>
    </source>
</evidence>
<gene>
    <name evidence="6" type="ORF">KME07_14285</name>
</gene>
<dbReference type="Pfam" id="PF01223">
    <property type="entry name" value="Endonuclease_NS"/>
    <property type="match status" value="1"/>
</dbReference>
<keyword evidence="6" id="KW-0378">Hydrolase</keyword>
<feature type="domain" description="ENPP1-3/EXOG-like endonuclease/phosphodiesterase" evidence="4">
    <location>
        <begin position="53"/>
        <end position="262"/>
    </location>
</feature>
<feature type="active site" description="Proton acceptor" evidence="1">
    <location>
        <position position="114"/>
    </location>
</feature>
<proteinExistence type="predicted"/>
<feature type="chain" id="PRO_5037784532" evidence="3">
    <location>
        <begin position="23"/>
        <end position="272"/>
    </location>
</feature>
<keyword evidence="3" id="KW-0732">Signal</keyword>
<evidence type="ECO:0000313" key="6">
    <source>
        <dbReference type="EMBL" id="MBW4466589.1"/>
    </source>
</evidence>
<protein>
    <submittedName>
        <fullName evidence="6">DNA/RNA non-specific endonuclease</fullName>
    </submittedName>
</protein>
<reference evidence="6" key="2">
    <citation type="journal article" date="2022" name="Microbiol. Resour. Announc.">
        <title>Metagenome Sequencing to Explore Phylogenomics of Terrestrial Cyanobacteria.</title>
        <authorList>
            <person name="Ward R.D."/>
            <person name="Stajich J.E."/>
            <person name="Johansen J.R."/>
            <person name="Huntemann M."/>
            <person name="Clum A."/>
            <person name="Foster B."/>
            <person name="Foster B."/>
            <person name="Roux S."/>
            <person name="Palaniappan K."/>
            <person name="Varghese N."/>
            <person name="Mukherjee S."/>
            <person name="Reddy T.B.K."/>
            <person name="Daum C."/>
            <person name="Copeland A."/>
            <person name="Chen I.A."/>
            <person name="Ivanova N.N."/>
            <person name="Kyrpides N.C."/>
            <person name="Shapiro N."/>
            <person name="Eloe-Fadrosh E.A."/>
            <person name="Pietrasiak N."/>
        </authorList>
    </citation>
    <scope>NUCLEOTIDE SEQUENCE</scope>
    <source>
        <strain evidence="6">GSE-TBD4-15B</strain>
    </source>
</reference>
<name>A0A951U577_9CYAN</name>
<dbReference type="InterPro" id="IPR040255">
    <property type="entry name" value="Non-specific_endonuclease"/>
</dbReference>
<comment type="caution">
    <text evidence="6">The sequence shown here is derived from an EMBL/GenBank/DDBJ whole genome shotgun (WGS) entry which is preliminary data.</text>
</comment>
<evidence type="ECO:0000259" key="5">
    <source>
        <dbReference type="SMART" id="SM00892"/>
    </source>
</evidence>
<keyword evidence="2" id="KW-0479">Metal-binding</keyword>
<dbReference type="CDD" id="cd00091">
    <property type="entry name" value="NUC"/>
    <property type="match status" value="1"/>
</dbReference>
<dbReference type="PANTHER" id="PTHR13966:SF5">
    <property type="entry name" value="ENDONUCLEASE G, MITOCHONDRIAL"/>
    <property type="match status" value="1"/>
</dbReference>
<dbReference type="Proteomes" id="UP000707356">
    <property type="component" value="Unassembled WGS sequence"/>
</dbReference>
<keyword evidence="6" id="KW-0255">Endonuclease</keyword>
<dbReference type="InterPro" id="IPR020821">
    <property type="entry name" value="ENPP1-3/EXOG-like_nuc-like"/>
</dbReference>
<dbReference type="InterPro" id="IPR044929">
    <property type="entry name" value="DNA/RNA_non-sp_Endonuclease_sf"/>
</dbReference>
<dbReference type="GO" id="GO:0003676">
    <property type="term" value="F:nucleic acid binding"/>
    <property type="evidence" value="ECO:0007669"/>
    <property type="project" value="InterPro"/>
</dbReference>
<dbReference type="SMART" id="SM00892">
    <property type="entry name" value="Endonuclease_NS"/>
    <property type="match status" value="1"/>
</dbReference>
<dbReference type="EMBL" id="JAHHHV010000069">
    <property type="protein sequence ID" value="MBW4466589.1"/>
    <property type="molecule type" value="Genomic_DNA"/>
</dbReference>
<dbReference type="SUPFAM" id="SSF54060">
    <property type="entry name" value="His-Me finger endonucleases"/>
    <property type="match status" value="1"/>
</dbReference>
<keyword evidence="6" id="KW-0540">Nuclease</keyword>